<evidence type="ECO:0000259" key="2">
    <source>
        <dbReference type="PROSITE" id="PS51351"/>
    </source>
</evidence>
<protein>
    <recommendedName>
        <fullName evidence="2">TFIIE beta domain-containing protein</fullName>
    </recommendedName>
</protein>
<dbReference type="GO" id="GO:0005673">
    <property type="term" value="C:transcription factor TFIIE complex"/>
    <property type="evidence" value="ECO:0007669"/>
    <property type="project" value="InterPro"/>
</dbReference>
<feature type="compositionally biased region" description="Low complexity" evidence="1">
    <location>
        <begin position="42"/>
        <end position="56"/>
    </location>
</feature>
<proteinExistence type="predicted"/>
<sequence>MSGAGGHNSVDAAMLRSMQKQAKFEEKEAKEQERKRERDTKQAAAAAPAKATKRMMTTKARKQMRTEAQRVEDPQLAQEHIFKVNGKQITLGRALYEIVGFLKARQDLAEAEFDEVRTATGISVETAPKLIQALDDNERVDMPDGVHGRKLRYRPPYGVRNAESLRHVLEQTYPSTGRGCETVKRSDLVGETYDGVARDIDKLCADGVCAQVDKTDTHGPKKDSLLFRMPQDSQVSSDVRCMWRESKVPKGDELQQVLVKRKELTQDELDERKARKDAANKARRDAEAASKKSRAPTFRKFTNDHLDRPNR</sequence>
<feature type="compositionally biased region" description="Basic and acidic residues" evidence="1">
    <location>
        <begin position="301"/>
        <end position="311"/>
    </location>
</feature>
<evidence type="ECO:0000313" key="3">
    <source>
        <dbReference type="EMBL" id="CAE0121446.1"/>
    </source>
</evidence>
<dbReference type="GO" id="GO:0001097">
    <property type="term" value="F:TFIIH-class transcription factor complex binding"/>
    <property type="evidence" value="ECO:0007669"/>
    <property type="project" value="TreeGrafter"/>
</dbReference>
<name>A0A7S3F1L1_9EUKA</name>
<dbReference type="EMBL" id="HBHX01039930">
    <property type="protein sequence ID" value="CAE0121446.1"/>
    <property type="molecule type" value="Transcribed_RNA"/>
</dbReference>
<gene>
    <name evidence="3" type="ORF">HERI1096_LOCUS22147</name>
</gene>
<accession>A0A7S3F1L1</accession>
<reference evidence="3" key="1">
    <citation type="submission" date="2021-01" db="EMBL/GenBank/DDBJ databases">
        <authorList>
            <person name="Corre E."/>
            <person name="Pelletier E."/>
            <person name="Niang G."/>
            <person name="Scheremetjew M."/>
            <person name="Finn R."/>
            <person name="Kale V."/>
            <person name="Holt S."/>
            <person name="Cochrane G."/>
            <person name="Meng A."/>
            <person name="Brown T."/>
            <person name="Cohen L."/>
        </authorList>
    </citation>
    <scope>NUCLEOTIDE SEQUENCE</scope>
    <source>
        <strain evidence="3">CCMP281</strain>
    </source>
</reference>
<dbReference type="AlphaFoldDB" id="A0A7S3F1L1"/>
<feature type="domain" description="TFIIE beta" evidence="2">
    <location>
        <begin position="83"/>
        <end position="160"/>
    </location>
</feature>
<dbReference type="PANTHER" id="PTHR12716">
    <property type="entry name" value="TRANSCRIPTION INITIATION FACTOR IIE, BETA SUBUNIT"/>
    <property type="match status" value="1"/>
</dbReference>
<dbReference type="InterPro" id="IPR016656">
    <property type="entry name" value="TFIIE-bsu"/>
</dbReference>
<feature type="compositionally biased region" description="Basic and acidic residues" evidence="1">
    <location>
        <begin position="265"/>
        <end position="290"/>
    </location>
</feature>
<feature type="compositionally biased region" description="Basic and acidic residues" evidence="1">
    <location>
        <begin position="22"/>
        <end position="41"/>
    </location>
</feature>
<evidence type="ECO:0000256" key="1">
    <source>
        <dbReference type="SAM" id="MobiDB-lite"/>
    </source>
</evidence>
<organism evidence="3">
    <name type="scientific">Haptolina ericina</name>
    <dbReference type="NCBI Taxonomy" id="156174"/>
    <lineage>
        <taxon>Eukaryota</taxon>
        <taxon>Haptista</taxon>
        <taxon>Haptophyta</taxon>
        <taxon>Prymnesiophyceae</taxon>
        <taxon>Prymnesiales</taxon>
        <taxon>Prymnesiaceae</taxon>
        <taxon>Haptolina</taxon>
    </lineage>
</organism>
<dbReference type="PANTHER" id="PTHR12716:SF8">
    <property type="entry name" value="TRANSCRIPTION INITIATION FACTOR IIE SUBUNIT BETA"/>
    <property type="match status" value="1"/>
</dbReference>
<dbReference type="GO" id="GO:0006367">
    <property type="term" value="P:transcription initiation at RNA polymerase II promoter"/>
    <property type="evidence" value="ECO:0007669"/>
    <property type="project" value="InterPro"/>
</dbReference>
<feature type="region of interest" description="Disordered" evidence="1">
    <location>
        <begin position="1"/>
        <end position="56"/>
    </location>
</feature>
<dbReference type="PROSITE" id="PS51351">
    <property type="entry name" value="TFIIE_BETA_C"/>
    <property type="match status" value="1"/>
</dbReference>
<feature type="region of interest" description="Disordered" evidence="1">
    <location>
        <begin position="265"/>
        <end position="311"/>
    </location>
</feature>
<dbReference type="InterPro" id="IPR003166">
    <property type="entry name" value="TFIIE_bsu_DNA-bd"/>
</dbReference>